<gene>
    <name evidence="1" type="ORF">BXP70_14645</name>
</gene>
<dbReference type="AlphaFoldDB" id="A0A243WCA7"/>
<dbReference type="RefSeq" id="WP_086594837.1">
    <property type="nucleotide sequence ID" value="NZ_MTSE01000007.1"/>
</dbReference>
<dbReference type="OrthoDB" id="1444051at2"/>
<organism evidence="1 2">
    <name type="scientific">Hymenobacter crusticola</name>
    <dbReference type="NCBI Taxonomy" id="1770526"/>
    <lineage>
        <taxon>Bacteria</taxon>
        <taxon>Pseudomonadati</taxon>
        <taxon>Bacteroidota</taxon>
        <taxon>Cytophagia</taxon>
        <taxon>Cytophagales</taxon>
        <taxon>Hymenobacteraceae</taxon>
        <taxon>Hymenobacter</taxon>
    </lineage>
</organism>
<dbReference type="Proteomes" id="UP000194873">
    <property type="component" value="Unassembled WGS sequence"/>
</dbReference>
<dbReference type="EMBL" id="MTSE01000007">
    <property type="protein sequence ID" value="OUJ73076.1"/>
    <property type="molecule type" value="Genomic_DNA"/>
</dbReference>
<comment type="caution">
    <text evidence="1">The sequence shown here is derived from an EMBL/GenBank/DDBJ whole genome shotgun (WGS) entry which is preliminary data.</text>
</comment>
<evidence type="ECO:0000313" key="1">
    <source>
        <dbReference type="EMBL" id="OUJ73076.1"/>
    </source>
</evidence>
<proteinExistence type="predicted"/>
<sequence>MRPELERLQRIEDHLLHQPAADWYVQELVDADLAADTDLQRQLYQGLYVAGQQQLRRELAVIHQQLYGTKRPSRIAQCKALLSALRYQLRCYFFLAKR</sequence>
<accession>A0A243WCA7</accession>
<keyword evidence="2" id="KW-1185">Reference proteome</keyword>
<reference evidence="1 2" key="1">
    <citation type="submission" date="2017-01" db="EMBL/GenBank/DDBJ databases">
        <title>A new Hymenobacter.</title>
        <authorList>
            <person name="Liang Y."/>
            <person name="Feng F."/>
        </authorList>
    </citation>
    <scope>NUCLEOTIDE SEQUENCE [LARGE SCALE GENOMIC DNA]</scope>
    <source>
        <strain evidence="1">MIMBbqt21</strain>
    </source>
</reference>
<evidence type="ECO:0000313" key="2">
    <source>
        <dbReference type="Proteomes" id="UP000194873"/>
    </source>
</evidence>
<name>A0A243WCA7_9BACT</name>
<protein>
    <submittedName>
        <fullName evidence="1">Uncharacterized protein</fullName>
    </submittedName>
</protein>